<organism evidence="7 8">
    <name type="scientific">Bifidobacterium bohemicum DSM 22767</name>
    <dbReference type="NCBI Taxonomy" id="1437606"/>
    <lineage>
        <taxon>Bacteria</taxon>
        <taxon>Bacillati</taxon>
        <taxon>Actinomycetota</taxon>
        <taxon>Actinomycetes</taxon>
        <taxon>Bifidobacteriales</taxon>
        <taxon>Bifidobacteriaceae</taxon>
        <taxon>Bifidobacterium</taxon>
    </lineage>
</organism>
<dbReference type="SUPFAM" id="SSF50249">
    <property type="entry name" value="Nucleic acid-binding proteins"/>
    <property type="match status" value="1"/>
</dbReference>
<dbReference type="CDD" id="cd02440">
    <property type="entry name" value="AdoMet_MTases"/>
    <property type="match status" value="1"/>
</dbReference>
<dbReference type="eggNOG" id="COG2265">
    <property type="taxonomic scope" value="Bacteria"/>
</dbReference>
<dbReference type="InterPro" id="IPR012340">
    <property type="entry name" value="NA-bd_OB-fold"/>
</dbReference>
<feature type="binding site" evidence="4">
    <location>
        <position position="256"/>
    </location>
    <ligand>
        <name>S-adenosyl-L-methionine</name>
        <dbReference type="ChEBI" id="CHEBI:59789"/>
    </ligand>
</feature>
<keyword evidence="3 4" id="KW-0949">S-adenosyl-L-methionine</keyword>
<dbReference type="PROSITE" id="PS01230">
    <property type="entry name" value="TRMA_1"/>
    <property type="match status" value="1"/>
</dbReference>
<dbReference type="Pfam" id="PF01938">
    <property type="entry name" value="TRAM"/>
    <property type="match status" value="1"/>
</dbReference>
<evidence type="ECO:0000313" key="7">
    <source>
        <dbReference type="EMBL" id="KFI45512.1"/>
    </source>
</evidence>
<protein>
    <submittedName>
        <fullName evidence="7">RNA methyltransferase</fullName>
        <ecNumber evidence="7">2.1.1.190</ecNumber>
    </submittedName>
</protein>
<feature type="binding site" evidence="4">
    <location>
        <position position="312"/>
    </location>
    <ligand>
        <name>S-adenosyl-L-methionine</name>
        <dbReference type="ChEBI" id="CHEBI:59789"/>
    </ligand>
</feature>
<keyword evidence="2 4" id="KW-0808">Transferase</keyword>
<evidence type="ECO:0000259" key="6">
    <source>
        <dbReference type="PROSITE" id="PS50926"/>
    </source>
</evidence>
<evidence type="ECO:0000256" key="5">
    <source>
        <dbReference type="PROSITE-ProRule" id="PRU10015"/>
    </source>
</evidence>
<feature type="active site" description="Nucleophile" evidence="4">
    <location>
        <position position="387"/>
    </location>
</feature>
<dbReference type="RefSeq" id="WP_033521044.1">
    <property type="nucleotide sequence ID" value="NZ_JDUS01000005.1"/>
</dbReference>
<sequence>MQSTVRIERYADQGRCVAHIDGRVVFVRFALPGELVRIELDEPHDRDDRFWTGEVVEVVEPSEDRVEPAWPLAGPLANGGGVGGADLIHVSLPGQIKWKSASVTEQMRRLGHLEIDDVPVTRIEADNEEHGLNWRTRIELIADEDGRVSMRRRASHARVRVDTVPLASKALLAVARKEDLWNSTFEPGSKIRVAVPEPRDIRTSRATGKSLLAAVGDNYAITVDGHLKAGTKRLNEVVDADGNRYKYGVDADGFWQMHRMAPPTLVQYLLRLASRELSGVRSAKIWDLYSGSGLFTVPLARVFSHASVLSVEGGRVAVRNAERNLHIAKASDVTTLVGDVSRQLKQVPQQLSKPDLVVLDPPRAGAKASVCRQIAEAGAHGVIYVACNPASLARDAATFNQLGYALKSIQAFDIYPMTHHVETVALFTKVRS</sequence>
<dbReference type="OrthoDB" id="9804590at2"/>
<evidence type="ECO:0000256" key="2">
    <source>
        <dbReference type="ARBA" id="ARBA00022679"/>
    </source>
</evidence>
<keyword evidence="8" id="KW-1185">Reference proteome</keyword>
<feature type="binding site" evidence="4">
    <location>
        <position position="289"/>
    </location>
    <ligand>
        <name>S-adenosyl-L-methionine</name>
        <dbReference type="ChEBI" id="CHEBI:59789"/>
    </ligand>
</feature>
<evidence type="ECO:0000313" key="8">
    <source>
        <dbReference type="Proteomes" id="UP000029096"/>
    </source>
</evidence>
<dbReference type="EMBL" id="JGYP01000002">
    <property type="protein sequence ID" value="KFI45512.1"/>
    <property type="molecule type" value="Genomic_DNA"/>
</dbReference>
<dbReference type="EC" id="2.1.1.190" evidence="7"/>
<dbReference type="PANTHER" id="PTHR11061:SF30">
    <property type="entry name" value="TRNA (URACIL(54)-C(5))-METHYLTRANSFERASE"/>
    <property type="match status" value="1"/>
</dbReference>
<feature type="binding site" evidence="4">
    <location>
        <position position="360"/>
    </location>
    <ligand>
        <name>S-adenosyl-L-methionine</name>
        <dbReference type="ChEBI" id="CHEBI:59789"/>
    </ligand>
</feature>
<dbReference type="InterPro" id="IPR029063">
    <property type="entry name" value="SAM-dependent_MTases_sf"/>
</dbReference>
<name>A0A086ZG62_9BIFI</name>
<dbReference type="Gene3D" id="3.40.50.150">
    <property type="entry name" value="Vaccinia Virus protein VP39"/>
    <property type="match status" value="1"/>
</dbReference>
<dbReference type="STRING" id="1437606.BBOH_1078"/>
<dbReference type="InterPro" id="IPR010280">
    <property type="entry name" value="U5_MeTrfase_fam"/>
</dbReference>
<dbReference type="GO" id="GO:0070475">
    <property type="term" value="P:rRNA base methylation"/>
    <property type="evidence" value="ECO:0007669"/>
    <property type="project" value="TreeGrafter"/>
</dbReference>
<comment type="similarity">
    <text evidence="4">Belongs to the class I-like SAM-binding methyltransferase superfamily. RNA M5U methyltransferase family.</text>
</comment>
<dbReference type="Gene3D" id="2.40.50.1070">
    <property type="match status" value="1"/>
</dbReference>
<evidence type="ECO:0000256" key="4">
    <source>
        <dbReference type="PROSITE-ProRule" id="PRU01024"/>
    </source>
</evidence>
<feature type="active site" evidence="5">
    <location>
        <position position="387"/>
    </location>
</feature>
<dbReference type="SUPFAM" id="SSF53335">
    <property type="entry name" value="S-adenosyl-L-methionine-dependent methyltransferases"/>
    <property type="match status" value="1"/>
</dbReference>
<dbReference type="Pfam" id="PF05958">
    <property type="entry name" value="tRNA_U5-meth_tr"/>
    <property type="match status" value="1"/>
</dbReference>
<dbReference type="PANTHER" id="PTHR11061">
    <property type="entry name" value="RNA M5U METHYLTRANSFERASE"/>
    <property type="match status" value="1"/>
</dbReference>
<reference evidence="7 8" key="1">
    <citation type="submission" date="2014-03" db="EMBL/GenBank/DDBJ databases">
        <title>Genomics of Bifidobacteria.</title>
        <authorList>
            <person name="Ventura M."/>
            <person name="Milani C."/>
            <person name="Lugli G.A."/>
        </authorList>
    </citation>
    <scope>NUCLEOTIDE SEQUENCE [LARGE SCALE GENOMIC DNA]</scope>
    <source>
        <strain evidence="7 8">DSM 22767</strain>
    </source>
</reference>
<comment type="caution">
    <text evidence="7">The sequence shown here is derived from an EMBL/GenBank/DDBJ whole genome shotgun (WGS) entry which is preliminary data.</text>
</comment>
<keyword evidence="1 4" id="KW-0489">Methyltransferase</keyword>
<accession>A0A086ZG62</accession>
<proteinExistence type="inferred from homology"/>
<dbReference type="Gene3D" id="2.40.50.140">
    <property type="entry name" value="Nucleic acid-binding proteins"/>
    <property type="match status" value="1"/>
</dbReference>
<dbReference type="PROSITE" id="PS50926">
    <property type="entry name" value="TRAM"/>
    <property type="match status" value="1"/>
</dbReference>
<dbReference type="InterPro" id="IPR002792">
    <property type="entry name" value="TRAM_dom"/>
</dbReference>
<gene>
    <name evidence="7" type="ORF">BBOH_1078</name>
</gene>
<evidence type="ECO:0000256" key="3">
    <source>
        <dbReference type="ARBA" id="ARBA00022691"/>
    </source>
</evidence>
<feature type="domain" description="TRAM" evidence="6">
    <location>
        <begin position="1"/>
        <end position="57"/>
    </location>
</feature>
<evidence type="ECO:0000256" key="1">
    <source>
        <dbReference type="ARBA" id="ARBA00022603"/>
    </source>
</evidence>
<dbReference type="AlphaFoldDB" id="A0A086ZG62"/>
<dbReference type="PROSITE" id="PS51687">
    <property type="entry name" value="SAM_MT_RNA_M5U"/>
    <property type="match status" value="1"/>
</dbReference>
<dbReference type="Proteomes" id="UP000029096">
    <property type="component" value="Unassembled WGS sequence"/>
</dbReference>
<dbReference type="GO" id="GO:0070041">
    <property type="term" value="F:rRNA (uridine-C5-)-methyltransferase activity"/>
    <property type="evidence" value="ECO:0007669"/>
    <property type="project" value="TreeGrafter"/>
</dbReference>
<dbReference type="InterPro" id="IPR030390">
    <property type="entry name" value="MeTrfase_TrmA_AS"/>
</dbReference>